<evidence type="ECO:0000259" key="6">
    <source>
        <dbReference type="PROSITE" id="PS51736"/>
    </source>
</evidence>
<dbReference type="InterPro" id="IPR006119">
    <property type="entry name" value="Resolv_N"/>
</dbReference>
<feature type="domain" description="Resolvase/invertase-type recombinase catalytic" evidence="6">
    <location>
        <begin position="2"/>
        <end position="155"/>
    </location>
</feature>
<dbReference type="SUPFAM" id="SSF53041">
    <property type="entry name" value="Resolvase-like"/>
    <property type="match status" value="1"/>
</dbReference>
<keyword evidence="3" id="KW-0233">DNA recombination</keyword>
<dbReference type="FunFam" id="3.40.50.1390:FF:000010">
    <property type="entry name" value="Recombinase resolvase family"/>
    <property type="match status" value="1"/>
</dbReference>
<dbReference type="GO" id="GO:0006310">
    <property type="term" value="P:DNA recombination"/>
    <property type="evidence" value="ECO:0007669"/>
    <property type="project" value="UniProtKB-KW"/>
</dbReference>
<dbReference type="InterPro" id="IPR038116">
    <property type="entry name" value="TrpR-like_sf"/>
</dbReference>
<dbReference type="Gene3D" id="1.10.1270.10">
    <property type="entry name" value="TrpR-like"/>
    <property type="match status" value="1"/>
</dbReference>
<feature type="active site" description="O-(5'-phospho-DNA)-serine intermediate" evidence="4 5">
    <location>
        <position position="10"/>
    </location>
</feature>
<reference evidence="7 8" key="1">
    <citation type="submission" date="2020-11" db="EMBL/GenBank/DDBJ databases">
        <title>Identification of Lelliottia nimipressuralis from Wound Infection by Whole Genome-Based Bacterial Identification.</title>
        <authorList>
            <person name="Navarathna D.H."/>
            <person name="Choi H."/>
            <person name="Jinadatha C."/>
            <person name="Chatterjee P."/>
            <person name="Hwang M."/>
        </authorList>
    </citation>
    <scope>NUCLEOTIDE SEQUENCE [LARGE SCALE GENOMIC DNA]</scope>
    <source>
        <strain evidence="7 8">DN2020</strain>
    </source>
</reference>
<keyword evidence="2" id="KW-0238">DNA-binding</keyword>
<evidence type="ECO:0000256" key="4">
    <source>
        <dbReference type="PIRSR" id="PIRSR606118-50"/>
    </source>
</evidence>
<dbReference type="AlphaFoldDB" id="A0ABD4K6R3"/>
<evidence type="ECO:0000256" key="2">
    <source>
        <dbReference type="ARBA" id="ARBA00023125"/>
    </source>
</evidence>
<dbReference type="Pfam" id="PF00239">
    <property type="entry name" value="Resolvase"/>
    <property type="match status" value="1"/>
</dbReference>
<dbReference type="PROSITE" id="PS00397">
    <property type="entry name" value="RECOMBINASES_1"/>
    <property type="match status" value="1"/>
</dbReference>
<dbReference type="GO" id="GO:0003677">
    <property type="term" value="F:DNA binding"/>
    <property type="evidence" value="ECO:0007669"/>
    <property type="project" value="UniProtKB-KW"/>
</dbReference>
<dbReference type="InterPro" id="IPR050639">
    <property type="entry name" value="SSR_resolvase"/>
</dbReference>
<sequence length="207" mass="23119">MLVHAYLRASTDEQDASRAQEALKKFAANNNLRIAGWYEENESGAKLERPELFRLLKNTQPGDALLLEQVDRLSRLNGEDWQRLRNEISSRGVKIVALDMPTSHTFLSVADEFTSRMMDAINGMMLDMLAAIARKDYTDRRRRSAEGIKKAKAAGNYKPRSVDLKKQGVIISQLKDGKSYSQIEEAMGVSRATIAKAAKAMKVAKSA</sequence>
<dbReference type="PROSITE" id="PS51736">
    <property type="entry name" value="RECOMBINASES_3"/>
    <property type="match status" value="1"/>
</dbReference>
<protein>
    <submittedName>
        <fullName evidence="7">Recombinase family protein</fullName>
    </submittedName>
</protein>
<evidence type="ECO:0000313" key="8">
    <source>
        <dbReference type="Proteomes" id="UP000628560"/>
    </source>
</evidence>
<dbReference type="GO" id="GO:0015074">
    <property type="term" value="P:DNA integration"/>
    <property type="evidence" value="ECO:0007669"/>
    <property type="project" value="UniProtKB-KW"/>
</dbReference>
<comment type="caution">
    <text evidence="7">The sequence shown here is derived from an EMBL/GenBank/DDBJ whole genome shotgun (WGS) entry which is preliminary data.</text>
</comment>
<dbReference type="InterPro" id="IPR036162">
    <property type="entry name" value="Resolvase-like_N_sf"/>
</dbReference>
<dbReference type="CDD" id="cd03767">
    <property type="entry name" value="SR_Res_par"/>
    <property type="match status" value="1"/>
</dbReference>
<dbReference type="PANTHER" id="PTHR30461">
    <property type="entry name" value="DNA-INVERTASE FROM LAMBDOID PROPHAGE"/>
    <property type="match status" value="1"/>
</dbReference>
<dbReference type="RefSeq" id="WP_194512572.1">
    <property type="nucleotide sequence ID" value="NZ_JADIXP010000002.1"/>
</dbReference>
<dbReference type="SMART" id="SM00857">
    <property type="entry name" value="Resolvase"/>
    <property type="match status" value="1"/>
</dbReference>
<gene>
    <name evidence="7" type="ORF">ISP11_05225</name>
</gene>
<proteinExistence type="predicted"/>
<evidence type="ECO:0000256" key="5">
    <source>
        <dbReference type="PROSITE-ProRule" id="PRU10137"/>
    </source>
</evidence>
<keyword evidence="1" id="KW-0229">DNA integration</keyword>
<evidence type="ECO:0000256" key="3">
    <source>
        <dbReference type="ARBA" id="ARBA00023172"/>
    </source>
</evidence>
<organism evidence="7 8">
    <name type="scientific">Lelliottia nimipressuralis</name>
    <dbReference type="NCBI Taxonomy" id="69220"/>
    <lineage>
        <taxon>Bacteria</taxon>
        <taxon>Pseudomonadati</taxon>
        <taxon>Pseudomonadota</taxon>
        <taxon>Gammaproteobacteria</taxon>
        <taxon>Enterobacterales</taxon>
        <taxon>Enterobacteriaceae</taxon>
        <taxon>Lelliottia</taxon>
    </lineage>
</organism>
<dbReference type="Gene3D" id="3.40.50.1390">
    <property type="entry name" value="Resolvase, N-terminal catalytic domain"/>
    <property type="match status" value="1"/>
</dbReference>
<dbReference type="PROSITE" id="PS00398">
    <property type="entry name" value="RECOMBINASES_2"/>
    <property type="match status" value="1"/>
</dbReference>
<dbReference type="PANTHER" id="PTHR30461:SF25">
    <property type="entry name" value="RESOLVASE-RELATED"/>
    <property type="match status" value="1"/>
</dbReference>
<accession>A0ABD4K6R3</accession>
<evidence type="ECO:0000313" key="7">
    <source>
        <dbReference type="EMBL" id="MBF4177262.1"/>
    </source>
</evidence>
<dbReference type="InterPro" id="IPR006118">
    <property type="entry name" value="Recombinase_CS"/>
</dbReference>
<evidence type="ECO:0000256" key="1">
    <source>
        <dbReference type="ARBA" id="ARBA00022908"/>
    </source>
</evidence>
<name>A0ABD4K6R3_9ENTR</name>
<dbReference type="EMBL" id="JADIXP010000002">
    <property type="protein sequence ID" value="MBF4177262.1"/>
    <property type="molecule type" value="Genomic_DNA"/>
</dbReference>
<dbReference type="Proteomes" id="UP000628560">
    <property type="component" value="Unassembled WGS sequence"/>
</dbReference>